<reference evidence="1" key="2">
    <citation type="submission" date="2022-01" db="EMBL/GenBank/DDBJ databases">
        <authorList>
            <person name="Yamashiro T."/>
            <person name="Shiraishi A."/>
            <person name="Satake H."/>
            <person name="Nakayama K."/>
        </authorList>
    </citation>
    <scope>NUCLEOTIDE SEQUENCE</scope>
</reference>
<organism evidence="1 2">
    <name type="scientific">Tanacetum coccineum</name>
    <dbReference type="NCBI Taxonomy" id="301880"/>
    <lineage>
        <taxon>Eukaryota</taxon>
        <taxon>Viridiplantae</taxon>
        <taxon>Streptophyta</taxon>
        <taxon>Embryophyta</taxon>
        <taxon>Tracheophyta</taxon>
        <taxon>Spermatophyta</taxon>
        <taxon>Magnoliopsida</taxon>
        <taxon>eudicotyledons</taxon>
        <taxon>Gunneridae</taxon>
        <taxon>Pentapetalae</taxon>
        <taxon>asterids</taxon>
        <taxon>campanulids</taxon>
        <taxon>Asterales</taxon>
        <taxon>Asteraceae</taxon>
        <taxon>Asteroideae</taxon>
        <taxon>Anthemideae</taxon>
        <taxon>Anthemidinae</taxon>
        <taxon>Tanacetum</taxon>
    </lineage>
</organism>
<reference evidence="1" key="1">
    <citation type="journal article" date="2022" name="Int. J. Mol. Sci.">
        <title>Draft Genome of Tanacetum Coccineum: Genomic Comparison of Closely Related Tanacetum-Family Plants.</title>
        <authorList>
            <person name="Yamashiro T."/>
            <person name="Shiraishi A."/>
            <person name="Nakayama K."/>
            <person name="Satake H."/>
        </authorList>
    </citation>
    <scope>NUCLEOTIDE SEQUENCE</scope>
</reference>
<comment type="caution">
    <text evidence="1">The sequence shown here is derived from an EMBL/GenBank/DDBJ whole genome shotgun (WGS) entry which is preliminary data.</text>
</comment>
<gene>
    <name evidence="1" type="ORF">Tco_0750338</name>
</gene>
<evidence type="ECO:0008006" key="3">
    <source>
        <dbReference type="Google" id="ProtNLM"/>
    </source>
</evidence>
<accession>A0ABQ4Z3Q9</accession>
<name>A0ABQ4Z3Q9_9ASTR</name>
<evidence type="ECO:0000313" key="1">
    <source>
        <dbReference type="EMBL" id="GJS83797.1"/>
    </source>
</evidence>
<sequence>MTRKIIQIKQRYQSALDQKKSYADLKRKLMEFQVGDRVMLKVSPCKGVVCFGKWGKLNPRYVGPSKVLEKVQWNSRRGPEFTWEREDQFRKKYLQLFTKTAPSSSDFGTPSERQSLGWSSEYVLRHGSTNEGRYIPADNVFSYTSGSARDDVVLDFGNSTLCRKADCVFSYTSDSSEGDISGSVATQVVVFGTCESSSSISAFEQQSSSTTNYVGHTDNARRGCPGSSMGRYFMDDNSGFEYSGHKGSVILDFENSVVVDDSVSPLLSEKVTFENVASFKAKGPAYSCNDTSEYLLRRRQSVATQGGLSINNLGSEQHLCSTSNSVEPIDYHYGMQRAQWSSVGNYSTNNSYGLRHFGNTSPVILDFQNSAITLGFAQRVSSSLAVLNNMGLLADINSSQPVGDNVGCSCDNRDLARLV</sequence>
<proteinExistence type="predicted"/>
<keyword evidence="2" id="KW-1185">Reference proteome</keyword>
<dbReference type="Proteomes" id="UP001151760">
    <property type="component" value="Unassembled WGS sequence"/>
</dbReference>
<dbReference type="EMBL" id="BQNB010010927">
    <property type="protein sequence ID" value="GJS83797.1"/>
    <property type="molecule type" value="Genomic_DNA"/>
</dbReference>
<protein>
    <recommendedName>
        <fullName evidence="3">Reverse transcriptase domain-containing protein</fullName>
    </recommendedName>
</protein>
<evidence type="ECO:0000313" key="2">
    <source>
        <dbReference type="Proteomes" id="UP001151760"/>
    </source>
</evidence>